<dbReference type="PROSITE" id="PS50887">
    <property type="entry name" value="GGDEF"/>
    <property type="match status" value="1"/>
</dbReference>
<dbReference type="OrthoDB" id="9779586at2"/>
<dbReference type="InterPro" id="IPR031621">
    <property type="entry name" value="HisKA_7TM"/>
</dbReference>
<accession>A0A1Y1S0T3</accession>
<dbReference type="InterPro" id="IPR000160">
    <property type="entry name" value="GGDEF_dom"/>
</dbReference>
<dbReference type="SUPFAM" id="SSF55073">
    <property type="entry name" value="Nucleotide cyclase"/>
    <property type="match status" value="1"/>
</dbReference>
<keyword evidence="3" id="KW-0812">Transmembrane</keyword>
<comment type="caution">
    <text evidence="5">The sequence shown here is derived from an EMBL/GenBank/DDBJ whole genome shotgun (WGS) entry which is preliminary data.</text>
</comment>
<feature type="transmembrane region" description="Helical" evidence="3">
    <location>
        <begin position="150"/>
        <end position="171"/>
    </location>
</feature>
<dbReference type="FunFam" id="3.30.70.270:FF:000001">
    <property type="entry name" value="Diguanylate cyclase domain protein"/>
    <property type="match status" value="1"/>
</dbReference>
<evidence type="ECO:0000313" key="5">
    <source>
        <dbReference type="EMBL" id="ORC36973.1"/>
    </source>
</evidence>
<dbReference type="GO" id="GO:0006355">
    <property type="term" value="P:regulation of DNA-templated transcription"/>
    <property type="evidence" value="ECO:0007669"/>
    <property type="project" value="InterPro"/>
</dbReference>
<sequence length="530" mass="59522">MLKLTMVFQFHYLQIVYFSASLLSLALAVITNKFPPFHGSRIWKITLLFVALWAGCDGLLKFFADITAKQILLRLSYLGVMGTTMSWSYFVLVYGNCGHLIGRKLKVFLLVIPSVSFLGVMTFSWHPWFYTSLELVQVNGLWVLARRYGPLFWIWAIYAYAVIVSSSILLIRAMVRFPKHYKYRISLLLTAAILPTVPNLLYLMGINLITPYDPSSLFFALSALLIGLGILRYRFFDVVPVAYHSVFQNMKSGVLVLDSSKKILDLNPEAERIFSVTHLKAIGKSLEGLTERAGELITKDRTGSVEMRLNGRLYEISSAPLVSPGNMGEGLILHFHDITAQKDTEKKLSDAYEQLKEIAGTDALTGLLNRWSFFEQARREFVRSQRNGSPFSMILIDLDNFKAVNDNMGHLAGDDVLRKTAGTLVELSRGGDVVARYGGDEFVVMPFQTDETHALELARRYVSAIPPRINSGAEMSVTLSIGIIVYDGSDETTLEDILDRADKAMYASKSGGKNRATIWRSDMKQDVVRI</sequence>
<evidence type="ECO:0000256" key="2">
    <source>
        <dbReference type="ARBA" id="ARBA00034247"/>
    </source>
</evidence>
<name>A0A1Y1S0T3_9SPIO</name>
<dbReference type="PANTHER" id="PTHR45138:SF9">
    <property type="entry name" value="DIGUANYLATE CYCLASE DGCM-RELATED"/>
    <property type="match status" value="1"/>
</dbReference>
<dbReference type="GO" id="GO:0052621">
    <property type="term" value="F:diguanylate cyclase activity"/>
    <property type="evidence" value="ECO:0007669"/>
    <property type="project" value="UniProtKB-EC"/>
</dbReference>
<proteinExistence type="predicted"/>
<organism evidence="5 6">
    <name type="scientific">Marispirochaeta aestuarii</name>
    <dbReference type="NCBI Taxonomy" id="1963862"/>
    <lineage>
        <taxon>Bacteria</taxon>
        <taxon>Pseudomonadati</taxon>
        <taxon>Spirochaetota</taxon>
        <taxon>Spirochaetia</taxon>
        <taxon>Spirochaetales</taxon>
        <taxon>Spirochaetaceae</taxon>
        <taxon>Marispirochaeta</taxon>
    </lineage>
</organism>
<dbReference type="NCBIfam" id="TIGR00254">
    <property type="entry name" value="GGDEF"/>
    <property type="match status" value="1"/>
</dbReference>
<dbReference type="Proteomes" id="UP000192343">
    <property type="component" value="Unassembled WGS sequence"/>
</dbReference>
<evidence type="ECO:0000256" key="3">
    <source>
        <dbReference type="SAM" id="Phobius"/>
    </source>
</evidence>
<dbReference type="CDD" id="cd00130">
    <property type="entry name" value="PAS"/>
    <property type="match status" value="1"/>
</dbReference>
<dbReference type="SUPFAM" id="SSF55785">
    <property type="entry name" value="PYP-like sensor domain (PAS domain)"/>
    <property type="match status" value="1"/>
</dbReference>
<feature type="transmembrane region" description="Helical" evidence="3">
    <location>
        <begin position="183"/>
        <end position="204"/>
    </location>
</feature>
<feature type="transmembrane region" description="Helical" evidence="3">
    <location>
        <begin position="107"/>
        <end position="130"/>
    </location>
</feature>
<dbReference type="InterPro" id="IPR000014">
    <property type="entry name" value="PAS"/>
</dbReference>
<gene>
    <name evidence="5" type="ORF">B4O97_04940</name>
</gene>
<dbReference type="InterPro" id="IPR035965">
    <property type="entry name" value="PAS-like_dom_sf"/>
</dbReference>
<dbReference type="InterPro" id="IPR050469">
    <property type="entry name" value="Diguanylate_Cyclase"/>
</dbReference>
<dbReference type="AlphaFoldDB" id="A0A1Y1S0T3"/>
<dbReference type="CDD" id="cd01949">
    <property type="entry name" value="GGDEF"/>
    <property type="match status" value="1"/>
</dbReference>
<dbReference type="Pfam" id="PF00989">
    <property type="entry name" value="PAS"/>
    <property type="match status" value="1"/>
</dbReference>
<evidence type="ECO:0000313" key="6">
    <source>
        <dbReference type="Proteomes" id="UP000192343"/>
    </source>
</evidence>
<feature type="transmembrane region" description="Helical" evidence="3">
    <location>
        <begin position="75"/>
        <end position="95"/>
    </location>
</feature>
<dbReference type="STRING" id="1963862.B4O97_04940"/>
<feature type="transmembrane region" description="Helical" evidence="3">
    <location>
        <begin position="12"/>
        <end position="30"/>
    </location>
</feature>
<dbReference type="InterPro" id="IPR029787">
    <property type="entry name" value="Nucleotide_cyclase"/>
</dbReference>
<dbReference type="InterPro" id="IPR013767">
    <property type="entry name" value="PAS_fold"/>
</dbReference>
<evidence type="ECO:0000259" key="4">
    <source>
        <dbReference type="PROSITE" id="PS50887"/>
    </source>
</evidence>
<feature type="domain" description="GGDEF" evidence="4">
    <location>
        <begin position="389"/>
        <end position="521"/>
    </location>
</feature>
<comment type="catalytic activity">
    <reaction evidence="2">
        <text>2 GTP = 3',3'-c-di-GMP + 2 diphosphate</text>
        <dbReference type="Rhea" id="RHEA:24898"/>
        <dbReference type="ChEBI" id="CHEBI:33019"/>
        <dbReference type="ChEBI" id="CHEBI:37565"/>
        <dbReference type="ChEBI" id="CHEBI:58805"/>
        <dbReference type="EC" id="2.7.7.65"/>
    </reaction>
</comment>
<dbReference type="InterPro" id="IPR043128">
    <property type="entry name" value="Rev_trsase/Diguanyl_cyclase"/>
</dbReference>
<dbReference type="Gene3D" id="3.30.70.270">
    <property type="match status" value="1"/>
</dbReference>
<dbReference type="Pfam" id="PF16927">
    <property type="entry name" value="HisKA_7TM"/>
    <property type="match status" value="1"/>
</dbReference>
<dbReference type="Pfam" id="PF00990">
    <property type="entry name" value="GGDEF"/>
    <property type="match status" value="1"/>
</dbReference>
<protein>
    <recommendedName>
        <fullName evidence="1">diguanylate cyclase</fullName>
        <ecNumber evidence="1">2.7.7.65</ecNumber>
    </recommendedName>
</protein>
<dbReference type="SMART" id="SM00267">
    <property type="entry name" value="GGDEF"/>
    <property type="match status" value="1"/>
</dbReference>
<dbReference type="EMBL" id="MWQY01000004">
    <property type="protein sequence ID" value="ORC36973.1"/>
    <property type="molecule type" value="Genomic_DNA"/>
</dbReference>
<dbReference type="Gene3D" id="3.30.450.20">
    <property type="entry name" value="PAS domain"/>
    <property type="match status" value="1"/>
</dbReference>
<dbReference type="RefSeq" id="WP_083048859.1">
    <property type="nucleotide sequence ID" value="NZ_MWQY01000004.1"/>
</dbReference>
<keyword evidence="3" id="KW-0472">Membrane</keyword>
<feature type="transmembrane region" description="Helical" evidence="3">
    <location>
        <begin position="42"/>
        <end position="63"/>
    </location>
</feature>
<dbReference type="EC" id="2.7.7.65" evidence="1"/>
<keyword evidence="6" id="KW-1185">Reference proteome</keyword>
<evidence type="ECO:0000256" key="1">
    <source>
        <dbReference type="ARBA" id="ARBA00012528"/>
    </source>
</evidence>
<reference evidence="5 6" key="1">
    <citation type="submission" date="2017-03" db="EMBL/GenBank/DDBJ databases">
        <title>Draft Genome sequence of Marispirochaeta sp. strain JC444.</title>
        <authorList>
            <person name="Shivani Y."/>
            <person name="Subhash Y."/>
            <person name="Sasikala C."/>
            <person name="Ramana C."/>
        </authorList>
    </citation>
    <scope>NUCLEOTIDE SEQUENCE [LARGE SCALE GENOMIC DNA]</scope>
    <source>
        <strain evidence="5 6">JC444</strain>
    </source>
</reference>
<dbReference type="PANTHER" id="PTHR45138">
    <property type="entry name" value="REGULATORY COMPONENTS OF SENSORY TRANSDUCTION SYSTEM"/>
    <property type="match status" value="1"/>
</dbReference>
<keyword evidence="3" id="KW-1133">Transmembrane helix</keyword>
<feature type="transmembrane region" description="Helical" evidence="3">
    <location>
        <begin position="216"/>
        <end position="235"/>
    </location>
</feature>